<gene>
    <name evidence="2" type="ORF">SMAX5B_000059</name>
</gene>
<dbReference type="Proteomes" id="UP000246464">
    <property type="component" value="Chromosome 20"/>
</dbReference>
<keyword evidence="3" id="KW-1185">Reference proteome</keyword>
<evidence type="ECO:0000313" key="2">
    <source>
        <dbReference type="EMBL" id="AWP20366.1"/>
    </source>
</evidence>
<feature type="compositionally biased region" description="Polar residues" evidence="1">
    <location>
        <begin position="10"/>
        <end position="23"/>
    </location>
</feature>
<protein>
    <submittedName>
        <fullName evidence="2">Uncharacterized protein</fullName>
    </submittedName>
</protein>
<dbReference type="AlphaFoldDB" id="A0A2U9CXI2"/>
<reference evidence="2 3" key="1">
    <citation type="submission" date="2017-12" db="EMBL/GenBank/DDBJ databases">
        <title>Integrating genomic resources of turbot (Scophthalmus maximus) in depth evaluation of genetic and physical mapping variation across individuals.</title>
        <authorList>
            <person name="Martinez P."/>
        </authorList>
    </citation>
    <scope>NUCLEOTIDE SEQUENCE [LARGE SCALE GENOMIC DNA]</scope>
</reference>
<name>A0A2U9CXI2_SCOMX</name>
<accession>A0A2U9CXI2</accession>
<feature type="region of interest" description="Disordered" evidence="1">
    <location>
        <begin position="1"/>
        <end position="29"/>
    </location>
</feature>
<evidence type="ECO:0000256" key="1">
    <source>
        <dbReference type="SAM" id="MobiDB-lite"/>
    </source>
</evidence>
<dbReference type="EMBL" id="CP026262">
    <property type="protein sequence ID" value="AWP20366.1"/>
    <property type="molecule type" value="Genomic_DNA"/>
</dbReference>
<sequence length="92" mass="10432">MQHYPDVERISTQGQHSTRQTPPVSHDVREPLCFSDTVSIPLSASSYPSYSSTHRARVLRERNGTKLIARRCTVPVGVSPINYAREWFLSDC</sequence>
<proteinExistence type="predicted"/>
<organism evidence="2 3">
    <name type="scientific">Scophthalmus maximus</name>
    <name type="common">Turbot</name>
    <name type="synonym">Psetta maxima</name>
    <dbReference type="NCBI Taxonomy" id="52904"/>
    <lineage>
        <taxon>Eukaryota</taxon>
        <taxon>Metazoa</taxon>
        <taxon>Chordata</taxon>
        <taxon>Craniata</taxon>
        <taxon>Vertebrata</taxon>
        <taxon>Euteleostomi</taxon>
        <taxon>Actinopterygii</taxon>
        <taxon>Neopterygii</taxon>
        <taxon>Teleostei</taxon>
        <taxon>Neoteleostei</taxon>
        <taxon>Acanthomorphata</taxon>
        <taxon>Carangaria</taxon>
        <taxon>Pleuronectiformes</taxon>
        <taxon>Pleuronectoidei</taxon>
        <taxon>Scophthalmidae</taxon>
        <taxon>Scophthalmus</taxon>
    </lineage>
</organism>
<evidence type="ECO:0000313" key="3">
    <source>
        <dbReference type="Proteomes" id="UP000246464"/>
    </source>
</evidence>